<protein>
    <submittedName>
        <fullName evidence="1">Uncharacterized protein</fullName>
    </submittedName>
</protein>
<proteinExistence type="predicted"/>
<dbReference type="RefSeq" id="WP_077585202.1">
    <property type="nucleotide sequence ID" value="NZ_CP019794.1"/>
</dbReference>
<reference evidence="1 2" key="1">
    <citation type="submission" date="2017-03" db="EMBL/GenBank/DDBJ databases">
        <title>Paenibacillus larvae genome sequencing.</title>
        <authorList>
            <person name="Dingman D.W."/>
        </authorList>
    </citation>
    <scope>NUCLEOTIDE SEQUENCE [LARGE SCALE GENOMIC DNA]</scope>
    <source>
        <strain evidence="1 2">SAG 10367</strain>
    </source>
</reference>
<accession>A0A1U9YQY1</accession>
<dbReference type="Proteomes" id="UP000192727">
    <property type="component" value="Chromosome"/>
</dbReference>
<dbReference type="EMBL" id="CP020557">
    <property type="protein sequence ID" value="ARF69588.1"/>
    <property type="molecule type" value="Genomic_DNA"/>
</dbReference>
<gene>
    <name evidence="1" type="ORF">B7C51_19830</name>
</gene>
<dbReference type="AlphaFoldDB" id="A0A1U9YQY1"/>
<dbReference type="GO" id="GO:0015074">
    <property type="term" value="P:DNA integration"/>
    <property type="evidence" value="ECO:0007669"/>
    <property type="project" value="InterPro"/>
</dbReference>
<dbReference type="InterPro" id="IPR001584">
    <property type="entry name" value="Integrase_cat-core"/>
</dbReference>
<dbReference type="GeneID" id="99574348"/>
<sequence length="66" mass="8317">MEYFYKTIKRELIQGITFQTPEQARKKYKYIELYYNTRTDIERKKLMPVRSEYRRQFSARVFFQCS</sequence>
<organism evidence="1 2">
    <name type="scientific">Paenibacillus larvae subsp. pulvifaciens</name>
    <dbReference type="NCBI Taxonomy" id="1477"/>
    <lineage>
        <taxon>Bacteria</taxon>
        <taxon>Bacillati</taxon>
        <taxon>Bacillota</taxon>
        <taxon>Bacilli</taxon>
        <taxon>Bacillales</taxon>
        <taxon>Paenibacillaceae</taxon>
        <taxon>Paenibacillus</taxon>
    </lineage>
</organism>
<name>A0A1U9YQY1_9BACL</name>
<evidence type="ECO:0000313" key="2">
    <source>
        <dbReference type="Proteomes" id="UP000192727"/>
    </source>
</evidence>
<evidence type="ECO:0000313" key="1">
    <source>
        <dbReference type="EMBL" id="ARF69588.1"/>
    </source>
</evidence>
<dbReference type="Pfam" id="PF13333">
    <property type="entry name" value="rve_2"/>
    <property type="match status" value="1"/>
</dbReference>